<dbReference type="EMBL" id="ANNX02000026">
    <property type="protein sequence ID" value="KYC40663.1"/>
    <property type="molecule type" value="Genomic_DNA"/>
</dbReference>
<keyword evidence="2" id="KW-1185">Reference proteome</keyword>
<evidence type="ECO:0000313" key="1">
    <source>
        <dbReference type="EMBL" id="KYC40663.1"/>
    </source>
</evidence>
<evidence type="ECO:0000313" key="2">
    <source>
        <dbReference type="Proteomes" id="UP000076925"/>
    </source>
</evidence>
<dbReference type="Proteomes" id="UP000076925">
    <property type="component" value="Unassembled WGS sequence"/>
</dbReference>
<sequence length="59" mass="6907">MEENVSNKQNQNKRESNQKIVDYDLGLYIISNNQHQNKRESDQKIVDCNLGLSILILEM</sequence>
<protein>
    <submittedName>
        <fullName evidence="1">Uncharacterized protein</fullName>
    </submittedName>
</protein>
<gene>
    <name evidence="1" type="ORF">WA1_23755</name>
</gene>
<dbReference type="AlphaFoldDB" id="A0A139X7Q6"/>
<reference evidence="1 2" key="1">
    <citation type="journal article" date="2013" name="Genome Biol. Evol.">
        <title>Genomes of Stigonematalean cyanobacteria (subsection V) and the evolution of oxygenic photosynthesis from prokaryotes to plastids.</title>
        <authorList>
            <person name="Dagan T."/>
            <person name="Roettger M."/>
            <person name="Stucken K."/>
            <person name="Landan G."/>
            <person name="Koch R."/>
            <person name="Major P."/>
            <person name="Gould S.B."/>
            <person name="Goremykin V.V."/>
            <person name="Rippka R."/>
            <person name="Tandeau de Marsac N."/>
            <person name="Gugger M."/>
            <person name="Lockhart P.J."/>
            <person name="Allen J.F."/>
            <person name="Brune I."/>
            <person name="Maus I."/>
            <person name="Puhler A."/>
            <person name="Martin W.F."/>
        </authorList>
    </citation>
    <scope>NUCLEOTIDE SEQUENCE [LARGE SCALE GENOMIC DNA]</scope>
    <source>
        <strain evidence="1 2">PCC 7110</strain>
    </source>
</reference>
<organism evidence="1 2">
    <name type="scientific">Scytonema hofmannii PCC 7110</name>
    <dbReference type="NCBI Taxonomy" id="128403"/>
    <lineage>
        <taxon>Bacteria</taxon>
        <taxon>Bacillati</taxon>
        <taxon>Cyanobacteriota</taxon>
        <taxon>Cyanophyceae</taxon>
        <taxon>Nostocales</taxon>
        <taxon>Scytonemataceae</taxon>
        <taxon>Scytonema</taxon>
    </lineage>
</organism>
<comment type="caution">
    <text evidence="1">The sequence shown here is derived from an EMBL/GenBank/DDBJ whole genome shotgun (WGS) entry which is preliminary data.</text>
</comment>
<proteinExistence type="predicted"/>
<name>A0A139X7Q6_9CYAN</name>
<accession>A0A139X7Q6</accession>